<dbReference type="EMBL" id="PKJC01000001">
    <property type="protein sequence ID" value="PKZ67490.1"/>
    <property type="molecule type" value="Genomic_DNA"/>
</dbReference>
<feature type="transmembrane region" description="Helical" evidence="2">
    <location>
        <begin position="155"/>
        <end position="173"/>
    </location>
</feature>
<feature type="transmembrane region" description="Helical" evidence="2">
    <location>
        <begin position="193"/>
        <end position="215"/>
    </location>
</feature>
<evidence type="ECO:0000256" key="1">
    <source>
        <dbReference type="SAM" id="MobiDB-lite"/>
    </source>
</evidence>
<proteinExistence type="predicted"/>
<dbReference type="RefSeq" id="WP_101818859.1">
    <property type="nucleotide sequence ID" value="NZ_PKJC01000001.1"/>
</dbReference>
<organism evidence="3 4">
    <name type="scientific">Gordonia terrae</name>
    <dbReference type="NCBI Taxonomy" id="2055"/>
    <lineage>
        <taxon>Bacteria</taxon>
        <taxon>Bacillati</taxon>
        <taxon>Actinomycetota</taxon>
        <taxon>Actinomycetes</taxon>
        <taxon>Mycobacteriales</taxon>
        <taxon>Gordoniaceae</taxon>
        <taxon>Gordonia</taxon>
    </lineage>
</organism>
<dbReference type="Proteomes" id="UP000234662">
    <property type="component" value="Unassembled WGS sequence"/>
</dbReference>
<evidence type="ECO:0000256" key="2">
    <source>
        <dbReference type="SAM" id="Phobius"/>
    </source>
</evidence>
<accession>A0A2I1RED3</accession>
<evidence type="ECO:0000313" key="3">
    <source>
        <dbReference type="EMBL" id="PKZ67490.1"/>
    </source>
</evidence>
<dbReference type="STRING" id="2055.BCM27_12430"/>
<comment type="caution">
    <text evidence="3">The sequence shown here is derived from an EMBL/GenBank/DDBJ whole genome shotgun (WGS) entry which is preliminary data.</text>
</comment>
<gene>
    <name evidence="3" type="ORF">CYJ73_02130</name>
</gene>
<feature type="compositionally biased region" description="Basic and acidic residues" evidence="1">
    <location>
        <begin position="98"/>
        <end position="115"/>
    </location>
</feature>
<dbReference type="AlphaFoldDB" id="A0A2I1RED3"/>
<feature type="region of interest" description="Disordered" evidence="1">
    <location>
        <begin position="97"/>
        <end position="140"/>
    </location>
</feature>
<keyword evidence="2" id="KW-0472">Membrane</keyword>
<name>A0A2I1RED3_9ACTN</name>
<keyword evidence="2" id="KW-0812">Transmembrane</keyword>
<protein>
    <submittedName>
        <fullName evidence="3">Uncharacterized protein</fullName>
    </submittedName>
</protein>
<feature type="transmembrane region" description="Helical" evidence="2">
    <location>
        <begin position="40"/>
        <end position="60"/>
    </location>
</feature>
<evidence type="ECO:0000313" key="4">
    <source>
        <dbReference type="Proteomes" id="UP000234662"/>
    </source>
</evidence>
<keyword evidence="2" id="KW-1133">Transmembrane helix</keyword>
<reference evidence="3 4" key="1">
    <citation type="submission" date="2017-12" db="EMBL/GenBank/DDBJ databases">
        <title>Phylogenetic diversity of female urinary microbiome.</title>
        <authorList>
            <person name="Thomas-White K."/>
            <person name="Wolfe A.J."/>
        </authorList>
    </citation>
    <scope>NUCLEOTIDE SEQUENCE [LARGE SCALE GENOMIC DNA]</scope>
    <source>
        <strain evidence="3 4">UMB0777</strain>
    </source>
</reference>
<sequence length="216" mass="21845">MTTAAIVLLLLTALTTPIWALATRTRRSRAPVAVVRRLDVIGAVVLLLLASIAAVLAAAAGPATGFLASAVPVVAALAAVTGGGPVVRTVLVAGGVGAREDRGPDAPDSPDHEPGGDTESPDAPEHPAPDADGPAGATDGGPLRGGRVIGYLERLAVVTTLMAGWPEGLAIILAVKSLARYPELRAPHAAEQFIMGTFASVMWAVGMAGIEHLVIR</sequence>